<gene>
    <name evidence="1" type="ORF">N657DRAFT_684185</name>
</gene>
<evidence type="ECO:0000313" key="1">
    <source>
        <dbReference type="EMBL" id="KAK4119701.1"/>
    </source>
</evidence>
<dbReference type="EMBL" id="MU853245">
    <property type="protein sequence ID" value="KAK4119701.1"/>
    <property type="molecule type" value="Genomic_DNA"/>
</dbReference>
<accession>A0AAN6TTD4</accession>
<evidence type="ECO:0000313" key="2">
    <source>
        <dbReference type="Proteomes" id="UP001302602"/>
    </source>
</evidence>
<organism evidence="1 2">
    <name type="scientific">Parathielavia appendiculata</name>
    <dbReference type="NCBI Taxonomy" id="2587402"/>
    <lineage>
        <taxon>Eukaryota</taxon>
        <taxon>Fungi</taxon>
        <taxon>Dikarya</taxon>
        <taxon>Ascomycota</taxon>
        <taxon>Pezizomycotina</taxon>
        <taxon>Sordariomycetes</taxon>
        <taxon>Sordariomycetidae</taxon>
        <taxon>Sordariales</taxon>
        <taxon>Chaetomiaceae</taxon>
        <taxon>Parathielavia</taxon>
    </lineage>
</organism>
<proteinExistence type="predicted"/>
<dbReference type="AlphaFoldDB" id="A0AAN6TTD4"/>
<name>A0AAN6TTD4_9PEZI</name>
<sequence>MNPTELLARLDEINTKVHRIQIEAALRAAQTVEIMQAGLISTKKAISEAIQQAGEVSDAARATADLAISKKKFAKGILDISQAMVMSPKMAASAISFMDS</sequence>
<protein>
    <submittedName>
        <fullName evidence="1">Uncharacterized protein</fullName>
    </submittedName>
</protein>
<reference evidence="1" key="2">
    <citation type="submission" date="2023-05" db="EMBL/GenBank/DDBJ databases">
        <authorList>
            <consortium name="Lawrence Berkeley National Laboratory"/>
            <person name="Steindorff A."/>
            <person name="Hensen N."/>
            <person name="Bonometti L."/>
            <person name="Westerberg I."/>
            <person name="Brannstrom I.O."/>
            <person name="Guillou S."/>
            <person name="Cros-Aarteil S."/>
            <person name="Calhoun S."/>
            <person name="Haridas S."/>
            <person name="Kuo A."/>
            <person name="Mondo S."/>
            <person name="Pangilinan J."/>
            <person name="Riley R."/>
            <person name="Labutti K."/>
            <person name="Andreopoulos B."/>
            <person name="Lipzen A."/>
            <person name="Chen C."/>
            <person name="Yanf M."/>
            <person name="Daum C."/>
            <person name="Ng V."/>
            <person name="Clum A."/>
            <person name="Ohm R."/>
            <person name="Martin F."/>
            <person name="Silar P."/>
            <person name="Natvig D."/>
            <person name="Lalanne C."/>
            <person name="Gautier V."/>
            <person name="Ament-Velasquez S.L."/>
            <person name="Kruys A."/>
            <person name="Hutchinson M.I."/>
            <person name="Powell A.J."/>
            <person name="Barry K."/>
            <person name="Miller A.N."/>
            <person name="Grigoriev I.V."/>
            <person name="Debuchy R."/>
            <person name="Gladieux P."/>
            <person name="Thoren M.H."/>
            <person name="Johannesson H."/>
        </authorList>
    </citation>
    <scope>NUCLEOTIDE SEQUENCE</scope>
    <source>
        <strain evidence="1">CBS 731.68</strain>
    </source>
</reference>
<dbReference type="GeneID" id="87833416"/>
<reference evidence="1" key="1">
    <citation type="journal article" date="2023" name="Mol. Phylogenet. Evol.">
        <title>Genome-scale phylogeny and comparative genomics of the fungal order Sordariales.</title>
        <authorList>
            <person name="Hensen N."/>
            <person name="Bonometti L."/>
            <person name="Westerberg I."/>
            <person name="Brannstrom I.O."/>
            <person name="Guillou S."/>
            <person name="Cros-Aarteil S."/>
            <person name="Calhoun S."/>
            <person name="Haridas S."/>
            <person name="Kuo A."/>
            <person name="Mondo S."/>
            <person name="Pangilinan J."/>
            <person name="Riley R."/>
            <person name="LaButti K."/>
            <person name="Andreopoulos B."/>
            <person name="Lipzen A."/>
            <person name="Chen C."/>
            <person name="Yan M."/>
            <person name="Daum C."/>
            <person name="Ng V."/>
            <person name="Clum A."/>
            <person name="Steindorff A."/>
            <person name="Ohm R.A."/>
            <person name="Martin F."/>
            <person name="Silar P."/>
            <person name="Natvig D.O."/>
            <person name="Lalanne C."/>
            <person name="Gautier V."/>
            <person name="Ament-Velasquez S.L."/>
            <person name="Kruys A."/>
            <person name="Hutchinson M.I."/>
            <person name="Powell A.J."/>
            <person name="Barry K."/>
            <person name="Miller A.N."/>
            <person name="Grigoriev I.V."/>
            <person name="Debuchy R."/>
            <person name="Gladieux P."/>
            <person name="Hiltunen Thoren M."/>
            <person name="Johannesson H."/>
        </authorList>
    </citation>
    <scope>NUCLEOTIDE SEQUENCE</scope>
    <source>
        <strain evidence="1">CBS 731.68</strain>
    </source>
</reference>
<dbReference type="Proteomes" id="UP001302602">
    <property type="component" value="Unassembled WGS sequence"/>
</dbReference>
<keyword evidence="2" id="KW-1185">Reference proteome</keyword>
<dbReference type="RefSeq" id="XP_062643474.1">
    <property type="nucleotide sequence ID" value="XM_062796648.1"/>
</dbReference>
<comment type="caution">
    <text evidence="1">The sequence shown here is derived from an EMBL/GenBank/DDBJ whole genome shotgun (WGS) entry which is preliminary data.</text>
</comment>